<evidence type="ECO:0000313" key="3">
    <source>
        <dbReference type="Proteomes" id="UP000282087"/>
    </source>
</evidence>
<organism evidence="2 3">
    <name type="scientific">Peronospora effusa</name>
    <dbReference type="NCBI Taxonomy" id="542832"/>
    <lineage>
        <taxon>Eukaryota</taxon>
        <taxon>Sar</taxon>
        <taxon>Stramenopiles</taxon>
        <taxon>Oomycota</taxon>
        <taxon>Peronosporomycetes</taxon>
        <taxon>Peronosporales</taxon>
        <taxon>Peronosporaceae</taxon>
        <taxon>Peronospora</taxon>
    </lineage>
</organism>
<evidence type="ECO:0000313" key="2">
    <source>
        <dbReference type="EMBL" id="RMX68637.1"/>
    </source>
</evidence>
<feature type="region of interest" description="Disordered" evidence="1">
    <location>
        <begin position="77"/>
        <end position="139"/>
    </location>
</feature>
<feature type="compositionally biased region" description="Basic and acidic residues" evidence="1">
    <location>
        <begin position="77"/>
        <end position="92"/>
    </location>
</feature>
<dbReference type="AlphaFoldDB" id="A0A3M6VQE4"/>
<dbReference type="Proteomes" id="UP000282087">
    <property type="component" value="Unassembled WGS sequence"/>
</dbReference>
<feature type="compositionally biased region" description="Basic residues" evidence="1">
    <location>
        <begin position="128"/>
        <end position="139"/>
    </location>
</feature>
<accession>A0A3M6VQE4</accession>
<proteinExistence type="predicted"/>
<comment type="caution">
    <text evidence="2">The sequence shown here is derived from an EMBL/GenBank/DDBJ whole genome shotgun (WGS) entry which is preliminary data.</text>
</comment>
<sequence>MVARQRKNRATASSKHGKEQDKVLETTHPSTRKRDAMAVEDTEEPGPEPTAQHVACLELQVQELGDENKRLKEQVKKLKMQQHDDETSEVKTKMKPKRKWTAKVQSKDKPVSVRTQRKRKTVGVVMHRNSRGRRRQDVV</sequence>
<gene>
    <name evidence="2" type="ORF">DD238_005633</name>
</gene>
<name>A0A3M6VQE4_9STRA</name>
<feature type="compositionally biased region" description="Basic and acidic residues" evidence="1">
    <location>
        <begin position="16"/>
        <end position="25"/>
    </location>
</feature>
<reference evidence="2 3" key="1">
    <citation type="submission" date="2018-06" db="EMBL/GenBank/DDBJ databases">
        <title>Comparative genomics of downy mildews reveals potential adaptations to biotrophy.</title>
        <authorList>
            <person name="Fletcher K."/>
            <person name="Klosterman S.J."/>
            <person name="Derevnina L."/>
            <person name="Martin F."/>
            <person name="Koike S."/>
            <person name="Reyes Chin-Wo S."/>
            <person name="Mou B."/>
            <person name="Michelmore R."/>
        </authorList>
    </citation>
    <scope>NUCLEOTIDE SEQUENCE [LARGE SCALE GENOMIC DNA]</scope>
    <source>
        <strain evidence="2 3">R14</strain>
    </source>
</reference>
<dbReference type="EMBL" id="QLLG01000060">
    <property type="protein sequence ID" value="RMX68637.1"/>
    <property type="molecule type" value="Genomic_DNA"/>
</dbReference>
<feature type="region of interest" description="Disordered" evidence="1">
    <location>
        <begin position="1"/>
        <end position="51"/>
    </location>
</feature>
<protein>
    <submittedName>
        <fullName evidence="2">Uncharacterized protein</fullName>
    </submittedName>
</protein>
<dbReference type="VEuPathDB" id="FungiDB:DD237_004564"/>
<evidence type="ECO:0000256" key="1">
    <source>
        <dbReference type="SAM" id="MobiDB-lite"/>
    </source>
</evidence>
<keyword evidence="3" id="KW-1185">Reference proteome</keyword>